<name>A0ABW3D4E1_9BACL</name>
<reference evidence="2" key="1">
    <citation type="journal article" date="2019" name="Int. J. Syst. Evol. Microbiol.">
        <title>The Global Catalogue of Microorganisms (GCM) 10K type strain sequencing project: providing services to taxonomists for standard genome sequencing and annotation.</title>
        <authorList>
            <consortium name="The Broad Institute Genomics Platform"/>
            <consortium name="The Broad Institute Genome Sequencing Center for Infectious Disease"/>
            <person name="Wu L."/>
            <person name="Ma J."/>
        </authorList>
    </citation>
    <scope>NUCLEOTIDE SEQUENCE [LARGE SCALE GENOMIC DNA]</scope>
    <source>
        <strain evidence="2">CCUG 57263</strain>
    </source>
</reference>
<dbReference type="Proteomes" id="UP001597120">
    <property type="component" value="Unassembled WGS sequence"/>
</dbReference>
<protein>
    <recommendedName>
        <fullName evidence="3">DUF4825 domain-containing protein</fullName>
    </recommendedName>
</protein>
<organism evidence="1 2">
    <name type="scientific">Paenibacillus residui</name>
    <dbReference type="NCBI Taxonomy" id="629724"/>
    <lineage>
        <taxon>Bacteria</taxon>
        <taxon>Bacillati</taxon>
        <taxon>Bacillota</taxon>
        <taxon>Bacilli</taxon>
        <taxon>Bacillales</taxon>
        <taxon>Paenibacillaceae</taxon>
        <taxon>Paenibacillus</taxon>
    </lineage>
</organism>
<keyword evidence="2" id="KW-1185">Reference proteome</keyword>
<dbReference type="RefSeq" id="WP_144933322.1">
    <property type="nucleotide sequence ID" value="NZ_JBHTIU010000003.1"/>
</dbReference>
<proteinExistence type="predicted"/>
<comment type="caution">
    <text evidence="1">The sequence shown here is derived from an EMBL/GenBank/DDBJ whole genome shotgun (WGS) entry which is preliminary data.</text>
</comment>
<evidence type="ECO:0008006" key="3">
    <source>
        <dbReference type="Google" id="ProtNLM"/>
    </source>
</evidence>
<accession>A0ABW3D4E1</accession>
<dbReference type="EMBL" id="JBHTIU010000003">
    <property type="protein sequence ID" value="MFD0867776.1"/>
    <property type="molecule type" value="Genomic_DNA"/>
</dbReference>
<gene>
    <name evidence="1" type="ORF">ACFQ03_01265</name>
</gene>
<sequence length="178" mass="20495">MKWPAAILSVCLITAAIALFLSTLPQWERFNLMNDNELAVFKENHSTRLSDENLVDKMTMLPLQLNIRRVDWNNSILSIDLGAPAGSTASRVYHDLYELSKFGLQNHTNVDQVLVRVMEASSVSRERNGLLLVSMDARKERVQGQEALKELSGQDVRQYLQSRYRITYTQKWKDVYAY</sequence>
<evidence type="ECO:0000313" key="2">
    <source>
        <dbReference type="Proteomes" id="UP001597120"/>
    </source>
</evidence>
<evidence type="ECO:0000313" key="1">
    <source>
        <dbReference type="EMBL" id="MFD0867776.1"/>
    </source>
</evidence>